<dbReference type="Gene3D" id="2.30.30.240">
    <property type="entry name" value="PRC-barrel domain"/>
    <property type="match status" value="1"/>
</dbReference>
<dbReference type="InterPro" id="IPR002676">
    <property type="entry name" value="RimM_N"/>
</dbReference>
<keyword evidence="2 5" id="KW-0690">Ribosome biogenesis</keyword>
<feature type="domain" description="Ribosome maturation factor RimM PRC barrel" evidence="7">
    <location>
        <begin position="103"/>
        <end position="169"/>
    </location>
</feature>
<dbReference type="Pfam" id="PF24986">
    <property type="entry name" value="PRC_RimM"/>
    <property type="match status" value="1"/>
</dbReference>
<feature type="domain" description="RimM N-terminal" evidence="6">
    <location>
        <begin position="9"/>
        <end position="83"/>
    </location>
</feature>
<comment type="subunit">
    <text evidence="5">Binds ribosomal protein uS19.</text>
</comment>
<evidence type="ECO:0000256" key="2">
    <source>
        <dbReference type="ARBA" id="ARBA00022517"/>
    </source>
</evidence>
<dbReference type="SUPFAM" id="SSF50346">
    <property type="entry name" value="PRC-barrel domain"/>
    <property type="match status" value="1"/>
</dbReference>
<evidence type="ECO:0000313" key="8">
    <source>
        <dbReference type="EMBL" id="MEL4455579.1"/>
    </source>
</evidence>
<keyword evidence="9" id="KW-1185">Reference proteome</keyword>
<organism evidence="8 9">
    <name type="scientific">Lutimonas vermicola</name>
    <dbReference type="NCBI Taxonomy" id="414288"/>
    <lineage>
        <taxon>Bacteria</taxon>
        <taxon>Pseudomonadati</taxon>
        <taxon>Bacteroidota</taxon>
        <taxon>Flavobacteriia</taxon>
        <taxon>Flavobacteriales</taxon>
        <taxon>Flavobacteriaceae</taxon>
        <taxon>Lutimonas</taxon>
    </lineage>
</organism>
<comment type="similarity">
    <text evidence="5">Belongs to the RimM family.</text>
</comment>
<dbReference type="Pfam" id="PF01782">
    <property type="entry name" value="RimM"/>
    <property type="match status" value="1"/>
</dbReference>
<dbReference type="InterPro" id="IPR036976">
    <property type="entry name" value="RimM_N_sf"/>
</dbReference>
<dbReference type="Proteomes" id="UP001474120">
    <property type="component" value="Unassembled WGS sequence"/>
</dbReference>
<keyword evidence="4 5" id="KW-0143">Chaperone</keyword>
<reference evidence="8 9" key="1">
    <citation type="submission" date="2024-04" db="EMBL/GenBank/DDBJ databases">
        <title>whole genome sequencing of Lutimonas vermicola strain IMCC1616.</title>
        <authorList>
            <person name="Bae S.S."/>
        </authorList>
    </citation>
    <scope>NUCLEOTIDE SEQUENCE [LARGE SCALE GENOMIC DNA]</scope>
    <source>
        <strain evidence="8 9">IMCC1616</strain>
    </source>
</reference>
<evidence type="ECO:0000256" key="5">
    <source>
        <dbReference type="HAMAP-Rule" id="MF_00014"/>
    </source>
</evidence>
<sequence>MNKEDCFYLGKIVKKYSFKGELILKLDTDEPEIYENLNVIFLDLGKNLVPYFIEKSLFQKGNHLRIQFEDVYSEADAEVLLKRDAYLPLNLLPKLKGNKFYFHEVTGFILEDVHYGKVGVIDSINDVSAQALFVVKTDEGEIFIPMVDDFIEDIDRKNKKITVRTPEGLIDMNKA</sequence>
<keyword evidence="3 5" id="KW-0698">rRNA processing</keyword>
<protein>
    <recommendedName>
        <fullName evidence="5">Ribosome maturation factor RimM</fullName>
    </recommendedName>
</protein>
<dbReference type="InterPro" id="IPR009000">
    <property type="entry name" value="Transl_B-barrel_sf"/>
</dbReference>
<dbReference type="InterPro" id="IPR011033">
    <property type="entry name" value="PRC_barrel-like_sf"/>
</dbReference>
<accession>A0ABU9L1P0</accession>
<gene>
    <name evidence="5 8" type="primary">rimM</name>
    <name evidence="8" type="ORF">AABB81_06700</name>
</gene>
<evidence type="ECO:0000259" key="6">
    <source>
        <dbReference type="Pfam" id="PF01782"/>
    </source>
</evidence>
<name>A0ABU9L1P0_9FLAO</name>
<evidence type="ECO:0000259" key="7">
    <source>
        <dbReference type="Pfam" id="PF24986"/>
    </source>
</evidence>
<dbReference type="InterPro" id="IPR056792">
    <property type="entry name" value="PRC_RimM"/>
</dbReference>
<dbReference type="InterPro" id="IPR011961">
    <property type="entry name" value="RimM"/>
</dbReference>
<evidence type="ECO:0000256" key="1">
    <source>
        <dbReference type="ARBA" id="ARBA00022490"/>
    </source>
</evidence>
<dbReference type="SUPFAM" id="SSF50447">
    <property type="entry name" value="Translation proteins"/>
    <property type="match status" value="1"/>
</dbReference>
<dbReference type="NCBIfam" id="TIGR02273">
    <property type="entry name" value="16S_RimM"/>
    <property type="match status" value="1"/>
</dbReference>
<evidence type="ECO:0000256" key="3">
    <source>
        <dbReference type="ARBA" id="ARBA00022552"/>
    </source>
</evidence>
<dbReference type="RefSeq" id="WP_342159433.1">
    <property type="nucleotide sequence ID" value="NZ_JBCDNA010000001.1"/>
</dbReference>
<comment type="caution">
    <text evidence="8">The sequence shown here is derived from an EMBL/GenBank/DDBJ whole genome shotgun (WGS) entry which is preliminary data.</text>
</comment>
<dbReference type="EMBL" id="JBCDNA010000001">
    <property type="protein sequence ID" value="MEL4455579.1"/>
    <property type="molecule type" value="Genomic_DNA"/>
</dbReference>
<dbReference type="PANTHER" id="PTHR33692">
    <property type="entry name" value="RIBOSOME MATURATION FACTOR RIMM"/>
    <property type="match status" value="1"/>
</dbReference>
<evidence type="ECO:0000313" key="9">
    <source>
        <dbReference type="Proteomes" id="UP001474120"/>
    </source>
</evidence>
<proteinExistence type="inferred from homology"/>
<dbReference type="PANTHER" id="PTHR33692:SF1">
    <property type="entry name" value="RIBOSOME MATURATION FACTOR RIMM"/>
    <property type="match status" value="1"/>
</dbReference>
<comment type="subcellular location">
    <subcellularLocation>
        <location evidence="5">Cytoplasm</location>
    </subcellularLocation>
</comment>
<dbReference type="Gene3D" id="2.40.30.60">
    <property type="entry name" value="RimM"/>
    <property type="match status" value="1"/>
</dbReference>
<comment type="domain">
    <text evidence="5">The PRC barrel domain binds ribosomal protein uS19.</text>
</comment>
<dbReference type="HAMAP" id="MF_00014">
    <property type="entry name" value="Ribosome_mat_RimM"/>
    <property type="match status" value="1"/>
</dbReference>
<comment type="function">
    <text evidence="5">An accessory protein needed during the final step in the assembly of 30S ribosomal subunit, possibly for assembly of the head region. Essential for efficient processing of 16S rRNA. May be needed both before and after RbfA during the maturation of 16S rRNA. It has affinity for free ribosomal 30S subunits but not for 70S ribosomes.</text>
</comment>
<evidence type="ECO:0000256" key="4">
    <source>
        <dbReference type="ARBA" id="ARBA00023186"/>
    </source>
</evidence>
<keyword evidence="1 5" id="KW-0963">Cytoplasm</keyword>